<dbReference type="EMBL" id="JACHIF010000004">
    <property type="protein sequence ID" value="MBB5038028.1"/>
    <property type="molecule type" value="Genomic_DNA"/>
</dbReference>
<dbReference type="PROSITE" id="PS51123">
    <property type="entry name" value="OMPA_2"/>
    <property type="match status" value="1"/>
</dbReference>
<sequence>MRFSVLLITLALLPLAMILHGWIFTERQLPHLRTHAMAAMQENGIRAAVADLRYLDLRVAGNAADLASLEKARAALASLGPVRVVSDELGIPANLRARLEGGTLFLDGWLPEADNILQVQQLLRKLRPDLELQTGGLQHDAQVRWPEGEKGPLTVDSRLLGPIIEKLRVAPWLEMIRDPNGLMAKGILSANGLRAALVANFPEMKMEELLESTHTLSATFSDPALLLPLVTRFFQGASPRRILINDEGEPLLEAAATRTLESEWLALLRPVTGGKKVVLNLTFYPSEYHLPDYRPQSPLQVDQVTTLQEVLAGQYISFSPGSATLTAEQQTRLAALTPLLLTAGPAARFVIGGHAVPGENSSQDKALALARAEQVHAFLIEQGLPARDVKTMAFDSVPAGTAGAPAQIDSVEILLR</sequence>
<evidence type="ECO:0000313" key="4">
    <source>
        <dbReference type="Proteomes" id="UP000534294"/>
    </source>
</evidence>
<accession>A0A7W8DQ28</accession>
<evidence type="ECO:0000256" key="1">
    <source>
        <dbReference type="PROSITE-ProRule" id="PRU00473"/>
    </source>
</evidence>
<dbReference type="SUPFAM" id="SSF103088">
    <property type="entry name" value="OmpA-like"/>
    <property type="match status" value="1"/>
</dbReference>
<protein>
    <submittedName>
        <fullName evidence="3">Outer membrane protein OmpA-like peptidoglycan-associated protein</fullName>
    </submittedName>
</protein>
<keyword evidence="4" id="KW-1185">Reference proteome</keyword>
<evidence type="ECO:0000313" key="3">
    <source>
        <dbReference type="EMBL" id="MBB5038028.1"/>
    </source>
</evidence>
<keyword evidence="1" id="KW-0472">Membrane</keyword>
<dbReference type="RefSeq" id="WP_184208466.1">
    <property type="nucleotide sequence ID" value="NZ_JACHIF010000004.1"/>
</dbReference>
<gene>
    <name evidence="3" type="ORF">HNQ64_002286</name>
</gene>
<organism evidence="3 4">
    <name type="scientific">Prosthecobacter dejongeii</name>
    <dbReference type="NCBI Taxonomy" id="48465"/>
    <lineage>
        <taxon>Bacteria</taxon>
        <taxon>Pseudomonadati</taxon>
        <taxon>Verrucomicrobiota</taxon>
        <taxon>Verrucomicrobiia</taxon>
        <taxon>Verrucomicrobiales</taxon>
        <taxon>Verrucomicrobiaceae</taxon>
        <taxon>Prosthecobacter</taxon>
    </lineage>
</organism>
<comment type="caution">
    <text evidence="3">The sequence shown here is derived from an EMBL/GenBank/DDBJ whole genome shotgun (WGS) entry which is preliminary data.</text>
</comment>
<reference evidence="3 4" key="1">
    <citation type="submission" date="2020-08" db="EMBL/GenBank/DDBJ databases">
        <title>Genomic Encyclopedia of Type Strains, Phase IV (KMG-IV): sequencing the most valuable type-strain genomes for metagenomic binning, comparative biology and taxonomic classification.</title>
        <authorList>
            <person name="Goeker M."/>
        </authorList>
    </citation>
    <scope>NUCLEOTIDE SEQUENCE [LARGE SCALE GENOMIC DNA]</scope>
    <source>
        <strain evidence="3 4">DSM 12251</strain>
    </source>
</reference>
<name>A0A7W8DQ28_9BACT</name>
<dbReference type="InterPro" id="IPR006665">
    <property type="entry name" value="OmpA-like"/>
</dbReference>
<dbReference type="GO" id="GO:0016020">
    <property type="term" value="C:membrane"/>
    <property type="evidence" value="ECO:0007669"/>
    <property type="project" value="UniProtKB-UniRule"/>
</dbReference>
<dbReference type="AlphaFoldDB" id="A0A7W8DQ28"/>
<feature type="domain" description="OmpA-like" evidence="2">
    <location>
        <begin position="305"/>
        <end position="416"/>
    </location>
</feature>
<dbReference type="Gene3D" id="3.30.1330.60">
    <property type="entry name" value="OmpA-like domain"/>
    <property type="match status" value="1"/>
</dbReference>
<proteinExistence type="predicted"/>
<evidence type="ECO:0000259" key="2">
    <source>
        <dbReference type="PROSITE" id="PS51123"/>
    </source>
</evidence>
<dbReference type="Proteomes" id="UP000534294">
    <property type="component" value="Unassembled WGS sequence"/>
</dbReference>
<dbReference type="InterPro" id="IPR036737">
    <property type="entry name" value="OmpA-like_sf"/>
</dbReference>
<dbReference type="Pfam" id="PF00691">
    <property type="entry name" value="OmpA"/>
    <property type="match status" value="1"/>
</dbReference>